<dbReference type="AlphaFoldDB" id="A0AAV8V720"/>
<feature type="region of interest" description="Disordered" evidence="4">
    <location>
        <begin position="207"/>
        <end position="232"/>
    </location>
</feature>
<dbReference type="GO" id="GO:0043022">
    <property type="term" value="F:ribosome binding"/>
    <property type="evidence" value="ECO:0007669"/>
    <property type="project" value="TreeGrafter"/>
</dbReference>
<proteinExistence type="inferred from homology"/>
<organism evidence="6 7">
    <name type="scientific">Exocentrus adspersus</name>
    <dbReference type="NCBI Taxonomy" id="1586481"/>
    <lineage>
        <taxon>Eukaryota</taxon>
        <taxon>Metazoa</taxon>
        <taxon>Ecdysozoa</taxon>
        <taxon>Arthropoda</taxon>
        <taxon>Hexapoda</taxon>
        <taxon>Insecta</taxon>
        <taxon>Pterygota</taxon>
        <taxon>Neoptera</taxon>
        <taxon>Endopterygota</taxon>
        <taxon>Coleoptera</taxon>
        <taxon>Polyphaga</taxon>
        <taxon>Cucujiformia</taxon>
        <taxon>Chrysomeloidea</taxon>
        <taxon>Cerambycidae</taxon>
        <taxon>Lamiinae</taxon>
        <taxon>Acanthocinini</taxon>
        <taxon>Exocentrus</taxon>
    </lineage>
</organism>
<reference evidence="6 7" key="1">
    <citation type="journal article" date="2023" name="Insect Mol. Biol.">
        <title>Genome sequencing provides insights into the evolution of gene families encoding plant cell wall-degrading enzymes in longhorned beetles.</title>
        <authorList>
            <person name="Shin N.R."/>
            <person name="Okamura Y."/>
            <person name="Kirsch R."/>
            <person name="Pauchet Y."/>
        </authorList>
    </citation>
    <scope>NUCLEOTIDE SEQUENCE [LARGE SCALE GENOMIC DNA]</scope>
    <source>
        <strain evidence="6">EAD_L_NR</strain>
    </source>
</reference>
<keyword evidence="2" id="KW-0396">Initiation factor</keyword>
<keyword evidence="3" id="KW-0648">Protein biosynthesis</keyword>
<comment type="caution">
    <text evidence="6">The sequence shown here is derived from an EMBL/GenBank/DDBJ whole genome shotgun (WGS) entry which is preliminary data.</text>
</comment>
<name>A0AAV8V720_9CUCU</name>
<evidence type="ECO:0000259" key="5">
    <source>
        <dbReference type="Pfam" id="PF05198"/>
    </source>
</evidence>
<dbReference type="GO" id="GO:0032790">
    <property type="term" value="P:ribosome disassembly"/>
    <property type="evidence" value="ECO:0007669"/>
    <property type="project" value="TreeGrafter"/>
</dbReference>
<dbReference type="GO" id="GO:0005739">
    <property type="term" value="C:mitochondrion"/>
    <property type="evidence" value="ECO:0007669"/>
    <property type="project" value="TreeGrafter"/>
</dbReference>
<dbReference type="Gene3D" id="3.10.20.80">
    <property type="entry name" value="Translation initiation factor 3 (IF-3), N-terminal domain"/>
    <property type="match status" value="1"/>
</dbReference>
<accession>A0AAV8V720</accession>
<dbReference type="InterPro" id="IPR019814">
    <property type="entry name" value="Translation_initiation_fac_3_N"/>
</dbReference>
<dbReference type="Proteomes" id="UP001159042">
    <property type="component" value="Unassembled WGS sequence"/>
</dbReference>
<comment type="similarity">
    <text evidence="1">Belongs to the IF-3 family.</text>
</comment>
<evidence type="ECO:0000256" key="1">
    <source>
        <dbReference type="ARBA" id="ARBA00005439"/>
    </source>
</evidence>
<evidence type="ECO:0000256" key="4">
    <source>
        <dbReference type="SAM" id="MobiDB-lite"/>
    </source>
</evidence>
<evidence type="ECO:0000313" key="6">
    <source>
        <dbReference type="EMBL" id="KAJ8910014.1"/>
    </source>
</evidence>
<dbReference type="InterPro" id="IPR001288">
    <property type="entry name" value="Translation_initiation_fac_3"/>
</dbReference>
<dbReference type="SUPFAM" id="SSF55200">
    <property type="entry name" value="Translation initiation factor IF3, C-terminal domain"/>
    <property type="match status" value="1"/>
</dbReference>
<dbReference type="Gene3D" id="3.30.110.10">
    <property type="entry name" value="Translation initiation factor 3 (IF-3), C-terminal domain"/>
    <property type="match status" value="1"/>
</dbReference>
<keyword evidence="7" id="KW-1185">Reference proteome</keyword>
<evidence type="ECO:0000256" key="2">
    <source>
        <dbReference type="ARBA" id="ARBA00022540"/>
    </source>
</evidence>
<protein>
    <recommendedName>
        <fullName evidence="5">Translation initiation factor 3 N-terminal domain-containing protein</fullName>
    </recommendedName>
</protein>
<gene>
    <name evidence="6" type="ORF">NQ315_014440</name>
</gene>
<dbReference type="Pfam" id="PF05198">
    <property type="entry name" value="IF3_N"/>
    <property type="match status" value="1"/>
</dbReference>
<evidence type="ECO:0000256" key="3">
    <source>
        <dbReference type="ARBA" id="ARBA00022917"/>
    </source>
</evidence>
<dbReference type="PANTHER" id="PTHR10938">
    <property type="entry name" value="TRANSLATION INITIATION FACTOR IF-3"/>
    <property type="match status" value="1"/>
</dbReference>
<dbReference type="EMBL" id="JANEYG010000372">
    <property type="protein sequence ID" value="KAJ8910014.1"/>
    <property type="molecule type" value="Genomic_DNA"/>
</dbReference>
<dbReference type="InterPro" id="IPR036787">
    <property type="entry name" value="T_IF-3_N_sf"/>
</dbReference>
<dbReference type="InterPro" id="IPR036788">
    <property type="entry name" value="T_IF-3_C_sf"/>
</dbReference>
<evidence type="ECO:0000313" key="7">
    <source>
        <dbReference type="Proteomes" id="UP001159042"/>
    </source>
</evidence>
<dbReference type="GO" id="GO:0003743">
    <property type="term" value="F:translation initiation factor activity"/>
    <property type="evidence" value="ECO:0007669"/>
    <property type="project" value="UniProtKB-KW"/>
</dbReference>
<feature type="domain" description="Translation initiation factor 3 N-terminal" evidence="5">
    <location>
        <begin position="65"/>
        <end position="126"/>
    </location>
</feature>
<dbReference type="PANTHER" id="PTHR10938:SF0">
    <property type="entry name" value="TRANSLATION INITIATION FACTOR IF-3, MITOCHONDRIAL"/>
    <property type="match status" value="1"/>
</dbReference>
<sequence length="232" mass="26154">MTVRLLSASIRLINISNGLMHNALKVKLCSCQQRGLSSKPSSKIIKVIDPVTGEEKKKKTEIIPKITLLSGDQITVTTLEEAQKLSKRRDLKLVKVVDLDTKTQRPVYKLMTGSEYHAEDLKQREQKKKEKQKGGLKGEKVLMINQNISQHDLDVDIKKISKWIAKSFGVRVVINGDSTNIEQAEKVYNCIENALKSEGRFLQKRQKGSDIKFQIQPQKKDNAKSGETQGSL</sequence>
<dbReference type="GO" id="GO:0070124">
    <property type="term" value="P:mitochondrial translational initiation"/>
    <property type="evidence" value="ECO:0007669"/>
    <property type="project" value="TreeGrafter"/>
</dbReference>